<dbReference type="SUPFAM" id="SSF56954">
    <property type="entry name" value="Outer membrane efflux proteins (OEP)"/>
    <property type="match status" value="1"/>
</dbReference>
<dbReference type="InterPro" id="IPR003423">
    <property type="entry name" value="OMP_efflux"/>
</dbReference>
<dbReference type="Gene3D" id="1.20.1600.10">
    <property type="entry name" value="Outer membrane efflux proteins (OEP)"/>
    <property type="match status" value="1"/>
</dbReference>
<sequence>MEIFKMKNILKNKYCHTLLGGILIVLFSGFPLMADSDFSPAFALGEDTKSTLEAGPRVLTINECLDIVLSNNPTLKASQYSLESARQDIKVARSDFLPTLSASGNYTQLSSIDASGSADPDYVDQIKRDAVLSLSQTLYAGGRIENTWRRASDRSLAIAEDRNYMEAKLAYHLRVRFFELMKAREDVTVAVDTVKRLEADAATVEAFYEKELAPYAQVLQARVDLSDARQNLSIAENTVERKRSDLFALMDEPYNSKTTFAGGLHHYKIPFGMTEDTCIDAAFENRSDLKSLVHQLEMLEKDADIALGKYHPIIKLNAGLYDQDKDYDDASVATNYDQHNTYWSAGVNFSWSLFDGGRAWQEKEKYGIEMKRVKEQIREIRSNIGTGIRTALFSLSEAQERTKTALEGMIAADEYYERESRRFQAGIATIASVLDAQVRVTRARGSHAQALLDYQLARAELDFLMGTPVK</sequence>
<evidence type="ECO:0000256" key="6">
    <source>
        <dbReference type="ARBA" id="ARBA00023136"/>
    </source>
</evidence>
<keyword evidence="4" id="KW-1134">Transmembrane beta strand</keyword>
<proteinExistence type="inferred from homology"/>
<evidence type="ECO:0000256" key="7">
    <source>
        <dbReference type="ARBA" id="ARBA00023237"/>
    </source>
</evidence>
<gene>
    <name evidence="8" type="ORF">MTBBW1_2200014</name>
</gene>
<evidence type="ECO:0000313" key="8">
    <source>
        <dbReference type="EMBL" id="SLM30360.1"/>
    </source>
</evidence>
<accession>A0A1W1HD09</accession>
<keyword evidence="9" id="KW-1185">Reference proteome</keyword>
<dbReference type="PANTHER" id="PTHR30026:SF20">
    <property type="entry name" value="OUTER MEMBRANE PROTEIN TOLC"/>
    <property type="match status" value="1"/>
</dbReference>
<dbReference type="Pfam" id="PF02321">
    <property type="entry name" value="OEP"/>
    <property type="match status" value="2"/>
</dbReference>
<evidence type="ECO:0000313" key="9">
    <source>
        <dbReference type="Proteomes" id="UP000191931"/>
    </source>
</evidence>
<dbReference type="InterPro" id="IPR051906">
    <property type="entry name" value="TolC-like"/>
</dbReference>
<dbReference type="OrthoDB" id="13803at2"/>
<dbReference type="EMBL" id="FWEV01000136">
    <property type="protein sequence ID" value="SLM30360.1"/>
    <property type="molecule type" value="Genomic_DNA"/>
</dbReference>
<evidence type="ECO:0000256" key="3">
    <source>
        <dbReference type="ARBA" id="ARBA00022448"/>
    </source>
</evidence>
<comment type="subcellular location">
    <subcellularLocation>
        <location evidence="1">Cell outer membrane</location>
    </subcellularLocation>
</comment>
<dbReference type="Proteomes" id="UP000191931">
    <property type="component" value="Unassembled WGS sequence"/>
</dbReference>
<evidence type="ECO:0000256" key="4">
    <source>
        <dbReference type="ARBA" id="ARBA00022452"/>
    </source>
</evidence>
<keyword evidence="3" id="KW-0813">Transport</keyword>
<dbReference type="STRING" id="1246637.MTBBW1_2200014"/>
<evidence type="ECO:0000256" key="5">
    <source>
        <dbReference type="ARBA" id="ARBA00022692"/>
    </source>
</evidence>
<dbReference type="AlphaFoldDB" id="A0A1W1HD09"/>
<name>A0A1W1HD09_9BACT</name>
<keyword evidence="6" id="KW-0472">Membrane</keyword>
<dbReference type="GO" id="GO:1990281">
    <property type="term" value="C:efflux pump complex"/>
    <property type="evidence" value="ECO:0007669"/>
    <property type="project" value="TreeGrafter"/>
</dbReference>
<keyword evidence="5" id="KW-0812">Transmembrane</keyword>
<dbReference type="GO" id="GO:0015562">
    <property type="term" value="F:efflux transmembrane transporter activity"/>
    <property type="evidence" value="ECO:0007669"/>
    <property type="project" value="InterPro"/>
</dbReference>
<evidence type="ECO:0000256" key="2">
    <source>
        <dbReference type="ARBA" id="ARBA00007613"/>
    </source>
</evidence>
<comment type="similarity">
    <text evidence="2">Belongs to the outer membrane factor (OMF) (TC 1.B.17) family.</text>
</comment>
<evidence type="ECO:0000256" key="1">
    <source>
        <dbReference type="ARBA" id="ARBA00004442"/>
    </source>
</evidence>
<dbReference type="PANTHER" id="PTHR30026">
    <property type="entry name" value="OUTER MEMBRANE PROTEIN TOLC"/>
    <property type="match status" value="1"/>
</dbReference>
<dbReference type="GO" id="GO:0015288">
    <property type="term" value="F:porin activity"/>
    <property type="evidence" value="ECO:0007669"/>
    <property type="project" value="TreeGrafter"/>
</dbReference>
<protein>
    <submittedName>
        <fullName evidence="8">Outer membrane efflux protein</fullName>
    </submittedName>
</protein>
<organism evidence="8 9">
    <name type="scientific">Desulfamplus magnetovallimortis</name>
    <dbReference type="NCBI Taxonomy" id="1246637"/>
    <lineage>
        <taxon>Bacteria</taxon>
        <taxon>Pseudomonadati</taxon>
        <taxon>Thermodesulfobacteriota</taxon>
        <taxon>Desulfobacteria</taxon>
        <taxon>Desulfobacterales</taxon>
        <taxon>Desulfobacteraceae</taxon>
        <taxon>Desulfamplus</taxon>
    </lineage>
</organism>
<dbReference type="GO" id="GO:0009279">
    <property type="term" value="C:cell outer membrane"/>
    <property type="evidence" value="ECO:0007669"/>
    <property type="project" value="UniProtKB-SubCell"/>
</dbReference>
<reference evidence="8 9" key="1">
    <citation type="submission" date="2017-03" db="EMBL/GenBank/DDBJ databases">
        <authorList>
            <person name="Afonso C.L."/>
            <person name="Miller P.J."/>
            <person name="Scott M.A."/>
            <person name="Spackman E."/>
            <person name="Goraichik I."/>
            <person name="Dimitrov K.M."/>
            <person name="Suarez D.L."/>
            <person name="Swayne D.E."/>
        </authorList>
    </citation>
    <scope>NUCLEOTIDE SEQUENCE [LARGE SCALE GENOMIC DNA]</scope>
    <source>
        <strain evidence="8">PRJEB14757</strain>
    </source>
</reference>
<keyword evidence="7" id="KW-0998">Cell outer membrane</keyword>